<organism evidence="2 3">
    <name type="scientific">Gordonia otitidis (strain DSM 44809 / CCUG 52243 / JCM 12355 / NBRC 100426 / IFM 10032)</name>
    <dbReference type="NCBI Taxonomy" id="1108044"/>
    <lineage>
        <taxon>Bacteria</taxon>
        <taxon>Bacillati</taxon>
        <taxon>Actinomycetota</taxon>
        <taxon>Actinomycetes</taxon>
        <taxon>Mycobacteriales</taxon>
        <taxon>Gordoniaceae</taxon>
        <taxon>Gordonia</taxon>
    </lineage>
</organism>
<proteinExistence type="predicted"/>
<feature type="transmembrane region" description="Helical" evidence="1">
    <location>
        <begin position="63"/>
        <end position="83"/>
    </location>
</feature>
<protein>
    <submittedName>
        <fullName evidence="2">Uncharacterized protein</fullName>
    </submittedName>
</protein>
<keyword evidence="1" id="KW-0472">Membrane</keyword>
<comment type="caution">
    <text evidence="2">The sequence shown here is derived from an EMBL/GenBank/DDBJ whole genome shotgun (WGS) entry which is preliminary data.</text>
</comment>
<accession>H5TIX7</accession>
<reference evidence="2" key="1">
    <citation type="submission" date="2012-02" db="EMBL/GenBank/DDBJ databases">
        <title>Whole genome shotgun sequence of Gordonia otitidis NBRC 100426.</title>
        <authorList>
            <person name="Yoshida I."/>
            <person name="Hosoyama A."/>
            <person name="Tsuchikane K."/>
            <person name="Katsumata H."/>
            <person name="Yamazaki S."/>
            <person name="Fujita N."/>
        </authorList>
    </citation>
    <scope>NUCLEOTIDE SEQUENCE [LARGE SCALE GENOMIC DNA]</scope>
    <source>
        <strain evidence="2">NBRC 100426</strain>
    </source>
</reference>
<gene>
    <name evidence="2" type="ORF">GOOTI_065_00400</name>
</gene>
<dbReference type="EMBL" id="BAFB01000065">
    <property type="protein sequence ID" value="GAB33435.1"/>
    <property type="molecule type" value="Genomic_DNA"/>
</dbReference>
<name>H5TIX7_GORO1</name>
<sequence>MVKQLLTSCMEASHPKKTRQEVDTMSSHSPLFYVLPGLAIAMGLIFAAAGIGDIANYGGGVAAWLYTIVGLVVVLVGAGVIGVSRGSSSE</sequence>
<evidence type="ECO:0000256" key="1">
    <source>
        <dbReference type="SAM" id="Phobius"/>
    </source>
</evidence>
<keyword evidence="3" id="KW-1185">Reference proteome</keyword>
<dbReference type="AlphaFoldDB" id="H5TIX7"/>
<evidence type="ECO:0000313" key="2">
    <source>
        <dbReference type="EMBL" id="GAB33435.1"/>
    </source>
</evidence>
<keyword evidence="1" id="KW-1133">Transmembrane helix</keyword>
<dbReference type="Proteomes" id="UP000005038">
    <property type="component" value="Unassembled WGS sequence"/>
</dbReference>
<evidence type="ECO:0000313" key="3">
    <source>
        <dbReference type="Proteomes" id="UP000005038"/>
    </source>
</evidence>
<keyword evidence="1" id="KW-0812">Transmembrane</keyword>
<dbReference type="RefSeq" id="WP_007237688.1">
    <property type="nucleotide sequence ID" value="NZ_BAFB01000065.1"/>
</dbReference>
<feature type="transmembrane region" description="Helical" evidence="1">
    <location>
        <begin position="31"/>
        <end position="51"/>
    </location>
</feature>